<dbReference type="SUPFAM" id="SSF47923">
    <property type="entry name" value="Ypt/Rab-GAP domain of gyp1p"/>
    <property type="match status" value="2"/>
</dbReference>
<feature type="non-terminal residue" evidence="3">
    <location>
        <position position="1"/>
    </location>
</feature>
<gene>
    <name evidence="3" type="ORF">TTRE_0000443101</name>
</gene>
<dbReference type="GO" id="GO:0031267">
    <property type="term" value="F:small GTPase binding"/>
    <property type="evidence" value="ECO:0007669"/>
    <property type="project" value="TreeGrafter"/>
</dbReference>
<dbReference type="InterPro" id="IPR000195">
    <property type="entry name" value="Rab-GAP-TBC_dom"/>
</dbReference>
<name>A0A077Z7K1_TRITR</name>
<dbReference type="SMART" id="SM00164">
    <property type="entry name" value="TBC"/>
    <property type="match status" value="1"/>
</dbReference>
<dbReference type="STRING" id="36087.A0A077Z7K1"/>
<dbReference type="Proteomes" id="UP000030665">
    <property type="component" value="Unassembled WGS sequence"/>
</dbReference>
<dbReference type="Pfam" id="PF00566">
    <property type="entry name" value="RabGAP-TBC"/>
    <property type="match status" value="1"/>
</dbReference>
<keyword evidence="4" id="KW-1185">Reference proteome</keyword>
<keyword evidence="1" id="KW-0812">Transmembrane</keyword>
<reference evidence="3" key="1">
    <citation type="submission" date="2014-01" db="EMBL/GenBank/DDBJ databases">
        <authorList>
            <person name="Aslett M."/>
        </authorList>
    </citation>
    <scope>NUCLEOTIDE SEQUENCE</scope>
</reference>
<dbReference type="GO" id="GO:0005096">
    <property type="term" value="F:GTPase activator activity"/>
    <property type="evidence" value="ECO:0007669"/>
    <property type="project" value="TreeGrafter"/>
</dbReference>
<dbReference type="Gene3D" id="1.10.10.750">
    <property type="entry name" value="Ypt/Rab-GAP domain of gyp1p, domain 1"/>
    <property type="match status" value="1"/>
</dbReference>
<evidence type="ECO:0000259" key="2">
    <source>
        <dbReference type="PROSITE" id="PS50086"/>
    </source>
</evidence>
<dbReference type="EMBL" id="HG806012">
    <property type="protein sequence ID" value="CDW56156.1"/>
    <property type="molecule type" value="Genomic_DNA"/>
</dbReference>
<feature type="transmembrane region" description="Helical" evidence="1">
    <location>
        <begin position="224"/>
        <end position="244"/>
    </location>
</feature>
<evidence type="ECO:0000256" key="1">
    <source>
        <dbReference type="SAM" id="Phobius"/>
    </source>
</evidence>
<reference evidence="3" key="2">
    <citation type="submission" date="2014-03" db="EMBL/GenBank/DDBJ databases">
        <title>The whipworm genome and dual-species transcriptomics of an intimate host-pathogen interaction.</title>
        <authorList>
            <person name="Foth B.J."/>
            <person name="Tsai I.J."/>
            <person name="Reid A.J."/>
            <person name="Bancroft A.J."/>
            <person name="Nichol S."/>
            <person name="Tracey A."/>
            <person name="Holroyd N."/>
            <person name="Cotton J.A."/>
            <person name="Stanley E.J."/>
            <person name="Zarowiecki M."/>
            <person name="Liu J.Z."/>
            <person name="Huckvale T."/>
            <person name="Cooper P.J."/>
            <person name="Grencis R.K."/>
            <person name="Berriman M."/>
        </authorList>
    </citation>
    <scope>NUCLEOTIDE SEQUENCE [LARGE SCALE GENOMIC DNA]</scope>
</reference>
<dbReference type="Gene3D" id="1.10.8.270">
    <property type="entry name" value="putative rabgap domain of human tbc1 domain family member 14 like domains"/>
    <property type="match status" value="1"/>
</dbReference>
<dbReference type="AlphaFoldDB" id="A0A077Z7K1"/>
<dbReference type="InterPro" id="IPR035969">
    <property type="entry name" value="Rab-GAP_TBC_sf"/>
</dbReference>
<accession>A0A077Z7K1</accession>
<dbReference type="Gene3D" id="1.10.472.80">
    <property type="entry name" value="Ypt/Rab-GAP domain of gyp1p, domain 3"/>
    <property type="match status" value="1"/>
</dbReference>
<organism evidence="3 4">
    <name type="scientific">Trichuris trichiura</name>
    <name type="common">Whipworm</name>
    <name type="synonym">Trichocephalus trichiurus</name>
    <dbReference type="NCBI Taxonomy" id="36087"/>
    <lineage>
        <taxon>Eukaryota</taxon>
        <taxon>Metazoa</taxon>
        <taxon>Ecdysozoa</taxon>
        <taxon>Nematoda</taxon>
        <taxon>Enoplea</taxon>
        <taxon>Dorylaimia</taxon>
        <taxon>Trichinellida</taxon>
        <taxon>Trichuridae</taxon>
        <taxon>Trichuris</taxon>
    </lineage>
</organism>
<keyword evidence="1" id="KW-1133">Transmembrane helix</keyword>
<feature type="domain" description="Rab-GAP TBC" evidence="2">
    <location>
        <begin position="72"/>
        <end position="269"/>
    </location>
</feature>
<keyword evidence="1" id="KW-0472">Membrane</keyword>
<dbReference type="OrthoDB" id="294251at2759"/>
<sequence>AETINVPRQSAEELDVDIYSRTDRFGFTQCVTPLRHTAKMAELRREHKWLKMLLRWSKYQGSPRLKRSIYKGVPQKFRAEVWRRLLNIDGQKVFGTYDKLRLRARLCAKDTKQIDLDINRTYRNHVFFRQPRYALPLRLTIRQILLSASVCLIEYVHRDQVYLQAAVLFAFDQSDAFWALHILMCDNAHAMHGFFMPGFPKLLRFQQHHDAILKKRLPNLRAHLVARIVYTFPCSYWYIFFLLTGKSRRTLRVPFSLALRLWDIYMLEGDVVLTAMAFTILKLHERYLMKLNFEQTMEFLQVRLEKSFGTVNDNVIEALRHSIASLRRKRLLQAPPPVRLETPVEPVGTILTERFDPELCSMSVNLHTSKESYCKFQSLACFCFFGVHLLASKFYLLYLFFFPLAN</sequence>
<dbReference type="InterPro" id="IPR050302">
    <property type="entry name" value="Rab_GAP_TBC_domain"/>
</dbReference>
<feature type="transmembrane region" description="Helical" evidence="1">
    <location>
        <begin position="379"/>
        <end position="401"/>
    </location>
</feature>
<dbReference type="PANTHER" id="PTHR47219:SF25">
    <property type="entry name" value="RAB-GAP TBC DOMAIN-CONTAINING PROTEIN"/>
    <property type="match status" value="1"/>
</dbReference>
<proteinExistence type="predicted"/>
<evidence type="ECO:0000313" key="4">
    <source>
        <dbReference type="Proteomes" id="UP000030665"/>
    </source>
</evidence>
<protein>
    <submittedName>
        <fullName evidence="3">USP6 N terminal protein</fullName>
    </submittedName>
</protein>
<evidence type="ECO:0000313" key="3">
    <source>
        <dbReference type="EMBL" id="CDW56156.1"/>
    </source>
</evidence>
<dbReference type="PANTHER" id="PTHR47219">
    <property type="entry name" value="RAB GTPASE-ACTIVATING PROTEIN 1-LIKE"/>
    <property type="match status" value="1"/>
</dbReference>
<dbReference type="PROSITE" id="PS50086">
    <property type="entry name" value="TBC_RABGAP"/>
    <property type="match status" value="1"/>
</dbReference>